<evidence type="ECO:0000259" key="14">
    <source>
        <dbReference type="Pfam" id="PF02163"/>
    </source>
</evidence>
<keyword evidence="10 13" id="KW-1133">Transmembrane helix</keyword>
<feature type="transmembrane region" description="Helical" evidence="13">
    <location>
        <begin position="60"/>
        <end position="80"/>
    </location>
</feature>
<reference evidence="15 16" key="1">
    <citation type="submission" date="2019-12" db="EMBL/GenBank/DDBJ databases">
        <title>Microbes associate with the intestines of laboratory mice.</title>
        <authorList>
            <person name="Navarre W."/>
            <person name="Wong E."/>
        </authorList>
    </citation>
    <scope>NUCLEOTIDE SEQUENCE [LARGE SCALE GENOMIC DNA]</scope>
    <source>
        <strain evidence="15 16">NM82_D38</strain>
    </source>
</reference>
<evidence type="ECO:0000256" key="6">
    <source>
        <dbReference type="ARBA" id="ARBA00022692"/>
    </source>
</evidence>
<evidence type="ECO:0000256" key="10">
    <source>
        <dbReference type="ARBA" id="ARBA00022989"/>
    </source>
</evidence>
<dbReference type="EMBL" id="WSRP01000014">
    <property type="protein sequence ID" value="MVX56697.1"/>
    <property type="molecule type" value="Genomic_DNA"/>
</dbReference>
<comment type="cofactor">
    <cofactor evidence="1">
        <name>Zn(2+)</name>
        <dbReference type="ChEBI" id="CHEBI:29105"/>
    </cofactor>
</comment>
<evidence type="ECO:0000313" key="16">
    <source>
        <dbReference type="Proteomes" id="UP000472580"/>
    </source>
</evidence>
<feature type="domain" description="Peptidase M50" evidence="14">
    <location>
        <begin position="14"/>
        <end position="124"/>
    </location>
</feature>
<keyword evidence="12 13" id="KW-0472">Membrane</keyword>
<feature type="domain" description="Peptidase M50" evidence="14">
    <location>
        <begin position="141"/>
        <end position="194"/>
    </location>
</feature>
<evidence type="ECO:0000256" key="2">
    <source>
        <dbReference type="ARBA" id="ARBA00004651"/>
    </source>
</evidence>
<feature type="transmembrane region" description="Helical" evidence="13">
    <location>
        <begin position="6"/>
        <end position="24"/>
    </location>
</feature>
<evidence type="ECO:0000256" key="1">
    <source>
        <dbReference type="ARBA" id="ARBA00001947"/>
    </source>
</evidence>
<comment type="similarity">
    <text evidence="3">Belongs to the peptidase M50B family.</text>
</comment>
<evidence type="ECO:0000256" key="4">
    <source>
        <dbReference type="ARBA" id="ARBA00022475"/>
    </source>
</evidence>
<dbReference type="InterPro" id="IPR044537">
    <property type="entry name" value="Rip2-like"/>
</dbReference>
<evidence type="ECO:0000256" key="13">
    <source>
        <dbReference type="SAM" id="Phobius"/>
    </source>
</evidence>
<evidence type="ECO:0000256" key="12">
    <source>
        <dbReference type="ARBA" id="ARBA00023136"/>
    </source>
</evidence>
<dbReference type="PANTHER" id="PTHR35864">
    <property type="entry name" value="ZINC METALLOPROTEASE MJ0611-RELATED"/>
    <property type="match status" value="1"/>
</dbReference>
<evidence type="ECO:0000256" key="11">
    <source>
        <dbReference type="ARBA" id="ARBA00023049"/>
    </source>
</evidence>
<comment type="caution">
    <text evidence="15">The sequence shown here is derived from an EMBL/GenBank/DDBJ whole genome shotgun (WGS) entry which is preliminary data.</text>
</comment>
<feature type="transmembrane region" description="Helical" evidence="13">
    <location>
        <begin position="100"/>
        <end position="122"/>
    </location>
</feature>
<protein>
    <submittedName>
        <fullName evidence="15">Site-2 protease family protein</fullName>
    </submittedName>
</protein>
<dbReference type="AlphaFoldDB" id="A0A6L6YGL1"/>
<evidence type="ECO:0000256" key="7">
    <source>
        <dbReference type="ARBA" id="ARBA00022723"/>
    </source>
</evidence>
<gene>
    <name evidence="15" type="ORF">E5987_05675</name>
</gene>
<evidence type="ECO:0000313" key="15">
    <source>
        <dbReference type="EMBL" id="MVX56697.1"/>
    </source>
</evidence>
<organism evidence="15 16">
    <name type="scientific">Parasutterella muris</name>
    <dbReference type="NCBI Taxonomy" id="2565572"/>
    <lineage>
        <taxon>Bacteria</taxon>
        <taxon>Pseudomonadati</taxon>
        <taxon>Pseudomonadota</taxon>
        <taxon>Betaproteobacteria</taxon>
        <taxon>Burkholderiales</taxon>
        <taxon>Sutterellaceae</taxon>
        <taxon>Parasutterella</taxon>
    </lineage>
</organism>
<keyword evidence="4" id="KW-1003">Cell membrane</keyword>
<accession>A0A6L6YGL1</accession>
<dbReference type="Proteomes" id="UP000472580">
    <property type="component" value="Unassembled WGS sequence"/>
</dbReference>
<dbReference type="GO" id="GO:0005886">
    <property type="term" value="C:plasma membrane"/>
    <property type="evidence" value="ECO:0007669"/>
    <property type="project" value="UniProtKB-SubCell"/>
</dbReference>
<dbReference type="Pfam" id="PF02163">
    <property type="entry name" value="Peptidase_M50"/>
    <property type="match status" value="2"/>
</dbReference>
<keyword evidence="7" id="KW-0479">Metal-binding</keyword>
<keyword evidence="16" id="KW-1185">Reference proteome</keyword>
<evidence type="ECO:0000256" key="5">
    <source>
        <dbReference type="ARBA" id="ARBA00022670"/>
    </source>
</evidence>
<dbReference type="PANTHER" id="PTHR35864:SF1">
    <property type="entry name" value="ZINC METALLOPROTEASE YWHC-RELATED"/>
    <property type="match status" value="1"/>
</dbReference>
<feature type="transmembrane region" description="Helical" evidence="13">
    <location>
        <begin position="134"/>
        <end position="155"/>
    </location>
</feature>
<keyword evidence="6 13" id="KW-0812">Transmembrane</keyword>
<name>A0A6L6YGL1_9BURK</name>
<dbReference type="InterPro" id="IPR052348">
    <property type="entry name" value="Metallopeptidase_M50B"/>
</dbReference>
<feature type="transmembrane region" description="Helical" evidence="13">
    <location>
        <begin position="184"/>
        <end position="202"/>
    </location>
</feature>
<dbReference type="RefSeq" id="WP_202074556.1">
    <property type="nucleotide sequence ID" value="NZ_CALPCR010000018.1"/>
</dbReference>
<keyword evidence="11" id="KW-0482">Metalloprotease</keyword>
<evidence type="ECO:0000256" key="3">
    <source>
        <dbReference type="ARBA" id="ARBA00007931"/>
    </source>
</evidence>
<dbReference type="GO" id="GO:0006508">
    <property type="term" value="P:proteolysis"/>
    <property type="evidence" value="ECO:0007669"/>
    <property type="project" value="UniProtKB-KW"/>
</dbReference>
<dbReference type="GO" id="GO:0046872">
    <property type="term" value="F:metal ion binding"/>
    <property type="evidence" value="ECO:0007669"/>
    <property type="project" value="UniProtKB-KW"/>
</dbReference>
<keyword evidence="9" id="KW-0862">Zinc</keyword>
<proteinExistence type="inferred from homology"/>
<dbReference type="GO" id="GO:0008237">
    <property type="term" value="F:metallopeptidase activity"/>
    <property type="evidence" value="ECO:0007669"/>
    <property type="project" value="UniProtKB-KW"/>
</dbReference>
<dbReference type="CDD" id="cd06158">
    <property type="entry name" value="S2P-M50_like_1"/>
    <property type="match status" value="1"/>
</dbReference>
<comment type="subcellular location">
    <subcellularLocation>
        <location evidence="2">Cell membrane</location>
        <topology evidence="2">Multi-pass membrane protein</topology>
    </subcellularLocation>
</comment>
<evidence type="ECO:0000256" key="8">
    <source>
        <dbReference type="ARBA" id="ARBA00022801"/>
    </source>
</evidence>
<dbReference type="InterPro" id="IPR008915">
    <property type="entry name" value="Peptidase_M50"/>
</dbReference>
<sequence length="217" mass="23536">MDIASIIQTITVYAIPLIFAITIHETAHGYVARMCGDPTAYMLGRLTLNPIKHIDPVGTILVPGALLIMSAVTGMSGIIFGWAKPVPINFRNLRNPKTDMIWVAAAGPGANLVQAVIWAIILKILFIAGIDSDFLAQMCLAGVSCNIVLMALNLIPIPPLDGGRIVTGLLPPGMAWQYSRIEPYGMYILFALILTGTLSFFMRPFMHLGSSIVRLFL</sequence>
<evidence type="ECO:0000256" key="9">
    <source>
        <dbReference type="ARBA" id="ARBA00022833"/>
    </source>
</evidence>
<keyword evidence="5 15" id="KW-0645">Protease</keyword>
<keyword evidence="8" id="KW-0378">Hydrolase</keyword>